<feature type="domain" description="SMB" evidence="5">
    <location>
        <begin position="48"/>
        <end position="103"/>
    </location>
</feature>
<comment type="caution">
    <text evidence="6">The sequence shown here is derived from an EMBL/GenBank/DDBJ whole genome shotgun (WGS) entry which is preliminary data.</text>
</comment>
<keyword evidence="1 4" id="KW-0732">Signal</keyword>
<dbReference type="Gene3D" id="4.10.410.20">
    <property type="match status" value="1"/>
</dbReference>
<gene>
    <name evidence="6" type="ORF">RDWZM_007654</name>
</gene>
<dbReference type="PROSITE" id="PS50092">
    <property type="entry name" value="TSP1"/>
    <property type="match status" value="1"/>
</dbReference>
<sequence length="310" mass="34162">MYSLLGLFLFASLTAANPYKLSSTNNFEPNSIVAGGSCRERNLCCSGRDRSCAISTQIGGSISILGNLITAADNSGKECYCDSACITLGDCCPDYKDTCGVIDCRVSEWDQWSDCDVSCGVGSMSRSRTILSQPQNGGKECPDLHQKRACHGQRCEVQDNDKMVRETAIVLLSSFSSTRNVDEEQDIRRNLRLNYPKDPLKENVNEYTVLFEVNKNAKKSCESFGSELYSKMQEGSKVCVQCQEAAMRRHLGYRCYGHGSVGKSTRWTALGNVGCHGRWTRLDDTLAANYCGGTKNGTSINKNEPDFIFV</sequence>
<feature type="signal peptide" evidence="4">
    <location>
        <begin position="1"/>
        <end position="16"/>
    </location>
</feature>
<dbReference type="FunFam" id="2.20.100.10:FF:000026">
    <property type="entry name" value="Spondin 1"/>
    <property type="match status" value="1"/>
</dbReference>
<evidence type="ECO:0000256" key="1">
    <source>
        <dbReference type="ARBA" id="ARBA00022729"/>
    </source>
</evidence>
<dbReference type="EMBL" id="JAPWDV010000003">
    <property type="protein sequence ID" value="KAJ6216497.1"/>
    <property type="molecule type" value="Genomic_DNA"/>
</dbReference>
<keyword evidence="7" id="KW-1185">Reference proteome</keyword>
<dbReference type="PANTHER" id="PTHR20920">
    <property type="entry name" value="RPE-SPONDIN"/>
    <property type="match status" value="1"/>
</dbReference>
<dbReference type="SUPFAM" id="SSF90188">
    <property type="entry name" value="Somatomedin B domain"/>
    <property type="match status" value="1"/>
</dbReference>
<dbReference type="InterPro" id="IPR000884">
    <property type="entry name" value="TSP1_rpt"/>
</dbReference>
<dbReference type="PANTHER" id="PTHR20920:SF5">
    <property type="entry name" value="SMB DOMAIN-CONTAINING PROTEIN"/>
    <property type="match status" value="1"/>
</dbReference>
<dbReference type="InterPro" id="IPR036024">
    <property type="entry name" value="Somatomedin_B-like_dom_sf"/>
</dbReference>
<dbReference type="Pfam" id="PF01033">
    <property type="entry name" value="Somatomedin_B"/>
    <property type="match status" value="1"/>
</dbReference>
<dbReference type="PROSITE" id="PS50958">
    <property type="entry name" value="SMB_2"/>
    <property type="match status" value="1"/>
</dbReference>
<evidence type="ECO:0000256" key="2">
    <source>
        <dbReference type="ARBA" id="ARBA00023157"/>
    </source>
</evidence>
<accession>A0A9Q0M2Z8</accession>
<organism evidence="6 7">
    <name type="scientific">Blomia tropicalis</name>
    <name type="common">Mite</name>
    <dbReference type="NCBI Taxonomy" id="40697"/>
    <lineage>
        <taxon>Eukaryota</taxon>
        <taxon>Metazoa</taxon>
        <taxon>Ecdysozoa</taxon>
        <taxon>Arthropoda</taxon>
        <taxon>Chelicerata</taxon>
        <taxon>Arachnida</taxon>
        <taxon>Acari</taxon>
        <taxon>Acariformes</taxon>
        <taxon>Sarcoptiformes</taxon>
        <taxon>Astigmata</taxon>
        <taxon>Glycyphagoidea</taxon>
        <taxon>Echimyopodidae</taxon>
        <taxon>Blomia</taxon>
    </lineage>
</organism>
<dbReference type="Gene3D" id="2.20.100.10">
    <property type="entry name" value="Thrombospondin type-1 (TSP1) repeat"/>
    <property type="match status" value="1"/>
</dbReference>
<protein>
    <recommendedName>
        <fullName evidence="5">SMB domain-containing protein</fullName>
    </recommendedName>
</protein>
<evidence type="ECO:0000256" key="3">
    <source>
        <dbReference type="ARBA" id="ARBA00023180"/>
    </source>
</evidence>
<dbReference type="InterPro" id="IPR036383">
    <property type="entry name" value="TSP1_rpt_sf"/>
</dbReference>
<keyword evidence="2" id="KW-1015">Disulfide bond</keyword>
<keyword evidence="3" id="KW-0325">Glycoprotein</keyword>
<dbReference type="SMART" id="SM00209">
    <property type="entry name" value="TSP1"/>
    <property type="match status" value="1"/>
</dbReference>
<evidence type="ECO:0000313" key="6">
    <source>
        <dbReference type="EMBL" id="KAJ6216497.1"/>
    </source>
</evidence>
<evidence type="ECO:0000256" key="4">
    <source>
        <dbReference type="SAM" id="SignalP"/>
    </source>
</evidence>
<dbReference type="OMA" id="TRDCCED"/>
<dbReference type="Pfam" id="PF19028">
    <property type="entry name" value="TSP1_spondin"/>
    <property type="match status" value="1"/>
</dbReference>
<dbReference type="InterPro" id="IPR001212">
    <property type="entry name" value="Somatomedin_B_dom"/>
</dbReference>
<evidence type="ECO:0000313" key="7">
    <source>
        <dbReference type="Proteomes" id="UP001142055"/>
    </source>
</evidence>
<evidence type="ECO:0000259" key="5">
    <source>
        <dbReference type="PROSITE" id="PS50958"/>
    </source>
</evidence>
<dbReference type="Proteomes" id="UP001142055">
    <property type="component" value="Chromosome 3"/>
</dbReference>
<dbReference type="InterPro" id="IPR044004">
    <property type="entry name" value="TSP1_spondin_dom"/>
</dbReference>
<dbReference type="SUPFAM" id="SSF82895">
    <property type="entry name" value="TSP-1 type 1 repeat"/>
    <property type="match status" value="1"/>
</dbReference>
<feature type="chain" id="PRO_5040309969" description="SMB domain-containing protein" evidence="4">
    <location>
        <begin position="17"/>
        <end position="310"/>
    </location>
</feature>
<dbReference type="AlphaFoldDB" id="A0A9Q0M2Z8"/>
<proteinExistence type="predicted"/>
<dbReference type="PROSITE" id="PS00524">
    <property type="entry name" value="SMB_1"/>
    <property type="match status" value="1"/>
</dbReference>
<name>A0A9Q0M2Z8_BLOTA</name>
<reference evidence="6" key="1">
    <citation type="submission" date="2022-12" db="EMBL/GenBank/DDBJ databases">
        <title>Genome assemblies of Blomia tropicalis.</title>
        <authorList>
            <person name="Cui Y."/>
        </authorList>
    </citation>
    <scope>NUCLEOTIDE SEQUENCE</scope>
    <source>
        <tissue evidence="6">Adult mites</tissue>
    </source>
</reference>
<dbReference type="InterPro" id="IPR039942">
    <property type="entry name" value="SBSPO"/>
</dbReference>
<dbReference type="InterPro" id="IPR056801">
    <property type="entry name" value="SBSPON_C"/>
</dbReference>
<dbReference type="Pfam" id="PF25031">
    <property type="entry name" value="SBSPON_C"/>
    <property type="match status" value="1"/>
</dbReference>